<evidence type="ECO:0000313" key="3">
    <source>
        <dbReference type="Proteomes" id="UP000076830"/>
    </source>
</evidence>
<evidence type="ECO:0000313" key="2">
    <source>
        <dbReference type="EMBL" id="ANB19400.1"/>
    </source>
</evidence>
<organism evidence="2 3">
    <name type="scientific">Dokdonella koreensis DS-123</name>
    <dbReference type="NCBI Taxonomy" id="1300342"/>
    <lineage>
        <taxon>Bacteria</taxon>
        <taxon>Pseudomonadati</taxon>
        <taxon>Pseudomonadota</taxon>
        <taxon>Gammaproteobacteria</taxon>
        <taxon>Lysobacterales</taxon>
        <taxon>Rhodanobacteraceae</taxon>
        <taxon>Dokdonella</taxon>
    </lineage>
</organism>
<feature type="compositionally biased region" description="Low complexity" evidence="1">
    <location>
        <begin position="28"/>
        <end position="37"/>
    </location>
</feature>
<keyword evidence="3" id="KW-1185">Reference proteome</keyword>
<gene>
    <name evidence="2" type="ORF">I596_3411</name>
</gene>
<evidence type="ECO:0000256" key="1">
    <source>
        <dbReference type="SAM" id="MobiDB-lite"/>
    </source>
</evidence>
<dbReference type="AlphaFoldDB" id="A0A160DY92"/>
<dbReference type="EMBL" id="CP015249">
    <property type="protein sequence ID" value="ANB19400.1"/>
    <property type="molecule type" value="Genomic_DNA"/>
</dbReference>
<reference evidence="2 3" key="1">
    <citation type="submission" date="2016-04" db="EMBL/GenBank/DDBJ databases">
        <title>Complete genome sequence of Dokdonella koreensis DS-123T.</title>
        <authorList>
            <person name="Kim J.F."/>
            <person name="Lee H."/>
            <person name="Kwak M.-J."/>
        </authorList>
    </citation>
    <scope>NUCLEOTIDE SEQUENCE [LARGE SCALE GENOMIC DNA]</scope>
    <source>
        <strain evidence="2 3">DS-123</strain>
    </source>
</reference>
<dbReference type="STRING" id="1300342.I596_3411"/>
<proteinExistence type="predicted"/>
<accession>A0A160DY92</accession>
<name>A0A160DY92_9GAMM</name>
<dbReference type="Proteomes" id="UP000076830">
    <property type="component" value="Chromosome"/>
</dbReference>
<sequence>MHAVHSRQLVPPRSSAAAGGGPPRRGPARYPRPATTA</sequence>
<protein>
    <submittedName>
        <fullName evidence="2">Uncharacterized protein</fullName>
    </submittedName>
</protein>
<dbReference type="KEGG" id="dko:I596_3411"/>
<feature type="region of interest" description="Disordered" evidence="1">
    <location>
        <begin position="1"/>
        <end position="37"/>
    </location>
</feature>